<dbReference type="GO" id="GO:0009279">
    <property type="term" value="C:cell outer membrane"/>
    <property type="evidence" value="ECO:0007669"/>
    <property type="project" value="UniProtKB-SubCell"/>
</dbReference>
<evidence type="ECO:0000313" key="8">
    <source>
        <dbReference type="EMBL" id="ACU05963.1"/>
    </source>
</evidence>
<feature type="domain" description="RagB/SusD" evidence="6">
    <location>
        <begin position="316"/>
        <end position="603"/>
    </location>
</feature>
<dbReference type="Pfam" id="PF14322">
    <property type="entry name" value="SusD-like_3"/>
    <property type="match status" value="1"/>
</dbReference>
<dbReference type="InterPro" id="IPR011990">
    <property type="entry name" value="TPR-like_helical_dom_sf"/>
</dbReference>
<dbReference type="InterPro" id="IPR033985">
    <property type="entry name" value="SusD-like_N"/>
</dbReference>
<comment type="subcellular location">
    <subcellularLocation>
        <location evidence="1">Cell outer membrane</location>
    </subcellularLocation>
</comment>
<dbReference type="eggNOG" id="COG0457">
    <property type="taxonomic scope" value="Bacteria"/>
</dbReference>
<dbReference type="STRING" id="485917.Phep_3772"/>
<dbReference type="AlphaFoldDB" id="C6XUV5"/>
<keyword evidence="3" id="KW-0732">Signal</keyword>
<dbReference type="Pfam" id="PF07980">
    <property type="entry name" value="SusD_RagB"/>
    <property type="match status" value="1"/>
</dbReference>
<evidence type="ECO:0000256" key="5">
    <source>
        <dbReference type="ARBA" id="ARBA00023237"/>
    </source>
</evidence>
<proteinExistence type="inferred from homology"/>
<dbReference type="RefSeq" id="WP_015809572.1">
    <property type="nucleotide sequence ID" value="NC_013061.1"/>
</dbReference>
<evidence type="ECO:0000259" key="6">
    <source>
        <dbReference type="Pfam" id="PF07980"/>
    </source>
</evidence>
<evidence type="ECO:0000259" key="7">
    <source>
        <dbReference type="Pfam" id="PF14322"/>
    </source>
</evidence>
<comment type="similarity">
    <text evidence="2">Belongs to the SusD family.</text>
</comment>
<dbReference type="InterPro" id="IPR012944">
    <property type="entry name" value="SusD_RagB_dom"/>
</dbReference>
<dbReference type="KEGG" id="phe:Phep_3772"/>
<dbReference type="SUPFAM" id="SSF48452">
    <property type="entry name" value="TPR-like"/>
    <property type="match status" value="1"/>
</dbReference>
<reference evidence="8 9" key="1">
    <citation type="journal article" date="2009" name="Stand. Genomic Sci.">
        <title>Complete genome sequence of Pedobacter heparinus type strain (HIM 762-3).</title>
        <authorList>
            <person name="Han C."/>
            <person name="Spring S."/>
            <person name="Lapidus A."/>
            <person name="Del Rio T.G."/>
            <person name="Tice H."/>
            <person name="Copeland A."/>
            <person name="Cheng J.F."/>
            <person name="Lucas S."/>
            <person name="Chen F."/>
            <person name="Nolan M."/>
            <person name="Bruce D."/>
            <person name="Goodwin L."/>
            <person name="Pitluck S."/>
            <person name="Ivanova N."/>
            <person name="Mavromatis K."/>
            <person name="Mikhailova N."/>
            <person name="Pati A."/>
            <person name="Chen A."/>
            <person name="Palaniappan K."/>
            <person name="Land M."/>
            <person name="Hauser L."/>
            <person name="Chang Y.J."/>
            <person name="Jeffries C.C."/>
            <person name="Saunders E."/>
            <person name="Chertkov O."/>
            <person name="Brettin T."/>
            <person name="Goker M."/>
            <person name="Rohde M."/>
            <person name="Bristow J."/>
            <person name="Eisen J.A."/>
            <person name="Markowitz V."/>
            <person name="Hugenholtz P."/>
            <person name="Kyrpides N.C."/>
            <person name="Klenk H.P."/>
            <person name="Detter J.C."/>
        </authorList>
    </citation>
    <scope>NUCLEOTIDE SEQUENCE [LARGE SCALE GENOMIC DNA]</scope>
    <source>
        <strain evidence="9">ATCC 13125 / DSM 2366 / CIP 104194 / JCM 7457 / NBRC 12017 / NCIMB 9290 / NRRL B-14731 / HIM 762-3</strain>
    </source>
</reference>
<evidence type="ECO:0000256" key="4">
    <source>
        <dbReference type="ARBA" id="ARBA00023136"/>
    </source>
</evidence>
<evidence type="ECO:0000256" key="2">
    <source>
        <dbReference type="ARBA" id="ARBA00006275"/>
    </source>
</evidence>
<evidence type="ECO:0000256" key="3">
    <source>
        <dbReference type="ARBA" id="ARBA00022729"/>
    </source>
</evidence>
<gene>
    <name evidence="8" type="ordered locus">Phep_3772</name>
</gene>
<evidence type="ECO:0000256" key="1">
    <source>
        <dbReference type="ARBA" id="ARBA00004442"/>
    </source>
</evidence>
<sequence length="606" mass="69418">MKKKNIIHTILLGLLLTSTVSCKKYFDRDTYDSISSDKFFESESDLELYANGFIQKMVPSATTIGYSDINADYCAVNIPHDLLRADGNISPGNQGGWTESSWSNLRNINYMLVNMVKLKGKVSNEVYNHYEGVARFWRAWFYFDKVKTFGAVPYYDYVLKSSDTEATSKARDSREFVMDKVLEDLNFAAQNCLATDKFKGDGSVINKYVALAFKSRVCLFEGSYRKYHQVDPSTGNAWVNSQTASNKFFNEAVSASELLMGSNVFSLVDVDKEKSYRSLFTSEKLLTAEVIWGRYFSKDLSILHDLSWVYYSPTYGSKVSLTKRFVNTYLMKDGKPFTDKANYKTIPYTQEFTDRDTRLAQTVISPSYKMTNNGTTALYAPNWLVTRTGYHPIKFSLDNNADNILSRAASWNSLPIFRFAEILLNFAEAKAELGQFGLPEWNKSIALLRTRAGVTPVFPTTADSYLVNYYQNTINDPLILEVRRERAIEMCLEMELRWDDLMRWHMGDLLNSSNNPWTGMYIPNKSQSYDLNGDGQIDFEIGTSESVKSIVVSSSNVNQSFSINADNNLVWNYQRVWAEYKYLRPIPTEAIIRNPNLTQNYLWKNK</sequence>
<dbReference type="HOGENOM" id="CLU_015553_0_1_10"/>
<dbReference type="EMBL" id="CP001681">
    <property type="protein sequence ID" value="ACU05963.1"/>
    <property type="molecule type" value="Genomic_DNA"/>
</dbReference>
<keyword evidence="4" id="KW-0472">Membrane</keyword>
<dbReference type="Proteomes" id="UP000000852">
    <property type="component" value="Chromosome"/>
</dbReference>
<evidence type="ECO:0000313" key="9">
    <source>
        <dbReference type="Proteomes" id="UP000000852"/>
    </source>
</evidence>
<name>C6XUV5_PEDHD</name>
<keyword evidence="9" id="KW-1185">Reference proteome</keyword>
<organism evidence="8 9">
    <name type="scientific">Pedobacter heparinus (strain ATCC 13125 / DSM 2366 / CIP 104194 / JCM 7457 / NBRC 12017 / NCIMB 9290 / NRRL B-14731 / HIM 762-3)</name>
    <dbReference type="NCBI Taxonomy" id="485917"/>
    <lineage>
        <taxon>Bacteria</taxon>
        <taxon>Pseudomonadati</taxon>
        <taxon>Bacteroidota</taxon>
        <taxon>Sphingobacteriia</taxon>
        <taxon>Sphingobacteriales</taxon>
        <taxon>Sphingobacteriaceae</taxon>
        <taxon>Pedobacter</taxon>
    </lineage>
</organism>
<keyword evidence="5" id="KW-0998">Cell outer membrane</keyword>
<feature type="domain" description="SusD-like N-terminal" evidence="7">
    <location>
        <begin position="39"/>
        <end position="219"/>
    </location>
</feature>
<accession>C6XUV5</accession>
<protein>
    <submittedName>
        <fullName evidence="8">RagB/SusD domain protein</fullName>
    </submittedName>
</protein>
<dbReference type="Gene3D" id="1.25.40.390">
    <property type="match status" value="1"/>
</dbReference>
<dbReference type="PROSITE" id="PS51257">
    <property type="entry name" value="PROKAR_LIPOPROTEIN"/>
    <property type="match status" value="1"/>
</dbReference>
<dbReference type="OrthoDB" id="5694214at2"/>